<keyword evidence="2" id="KW-1133">Transmembrane helix</keyword>
<feature type="region of interest" description="Disordered" evidence="1">
    <location>
        <begin position="32"/>
        <end position="119"/>
    </location>
</feature>
<feature type="transmembrane region" description="Helical" evidence="2">
    <location>
        <begin position="198"/>
        <end position="216"/>
    </location>
</feature>
<dbReference type="OrthoDB" id="346221at2"/>
<keyword evidence="2" id="KW-0812">Transmembrane</keyword>
<reference evidence="4" key="1">
    <citation type="submission" date="2013-04" db="EMBL/GenBank/DDBJ databases">
        <authorList>
            <person name="Harkins D.M."/>
            <person name="Durkin A.S."/>
            <person name="Selengut J.D."/>
            <person name="Sanka R."/>
            <person name="DePew J."/>
            <person name="Purushe J."/>
            <person name="Ahmed A."/>
            <person name="van der Linden H."/>
            <person name="Goris M.G.A."/>
            <person name="Hartskeerl R.A."/>
            <person name="Vinetz J.M."/>
            <person name="Sutton G.G."/>
            <person name="Nelson W.C."/>
            <person name="Fouts D.E."/>
        </authorList>
    </citation>
    <scope>NUCLEOTIDE SEQUENCE [LARGE SCALE GENOMIC DNA]</scope>
    <source>
        <strain evidence="4">BUT 6</strain>
    </source>
</reference>
<evidence type="ECO:0000313" key="5">
    <source>
        <dbReference type="Proteomes" id="UP000014540"/>
    </source>
</evidence>
<protein>
    <submittedName>
        <fullName evidence="4">Sec region non-globular protein</fullName>
    </submittedName>
</protein>
<sequence>MNKILCLLLSFLISFPVFSQDGEEIDFLDKVSEPKKATTSASKKAQAAKVPKKKKSKKGSKKRKSGEVRPDGVEQKEGETKKKIEATGIPDDAKNDSHPGDDGQSKNSENASSEKTLKKEELKDLQKPYWVNEETALTPRHLPGYTETSAAMPKEDISFKDKLGDILKMGQDKKKEEEKRKAAEQKDQSTIVSFFSEYKKPIIILGLIVLFALYRLRAGGPRITRRSPVTINKVRRD</sequence>
<evidence type="ECO:0000256" key="2">
    <source>
        <dbReference type="SAM" id="Phobius"/>
    </source>
</evidence>
<keyword evidence="5" id="KW-1185">Reference proteome</keyword>
<gene>
    <name evidence="4" type="ORF">LEP1GSC058_1530</name>
</gene>
<dbReference type="RefSeq" id="WP_016549007.1">
    <property type="nucleotide sequence ID" value="NZ_AKWZ02000006.1"/>
</dbReference>
<dbReference type="EMBL" id="AKWZ02000006">
    <property type="protein sequence ID" value="EPG74934.1"/>
    <property type="molecule type" value="Genomic_DNA"/>
</dbReference>
<organism evidence="4 5">
    <name type="scientific">Leptospira fainei serovar Hurstbridge str. BUT 6</name>
    <dbReference type="NCBI Taxonomy" id="1193011"/>
    <lineage>
        <taxon>Bacteria</taxon>
        <taxon>Pseudomonadati</taxon>
        <taxon>Spirochaetota</taxon>
        <taxon>Spirochaetia</taxon>
        <taxon>Leptospirales</taxon>
        <taxon>Leptospiraceae</taxon>
        <taxon>Leptospira</taxon>
    </lineage>
</organism>
<dbReference type="Proteomes" id="UP000014540">
    <property type="component" value="Unassembled WGS sequence"/>
</dbReference>
<dbReference type="NCBIfam" id="TIGR04420">
    <property type="entry name" value="Sec_Non_Glob"/>
    <property type="match status" value="1"/>
</dbReference>
<feature type="compositionally biased region" description="Basic residues" evidence="1">
    <location>
        <begin position="50"/>
        <end position="64"/>
    </location>
</feature>
<name>S3V2S6_9LEPT</name>
<accession>S3V2S6</accession>
<comment type="caution">
    <text evidence="4">The sequence shown here is derived from an EMBL/GenBank/DDBJ whole genome shotgun (WGS) entry which is preliminary data.</text>
</comment>
<feature type="signal peptide" evidence="3">
    <location>
        <begin position="1"/>
        <end position="19"/>
    </location>
</feature>
<feature type="chain" id="PRO_5004524329" evidence="3">
    <location>
        <begin position="20"/>
        <end position="237"/>
    </location>
</feature>
<keyword evidence="3" id="KW-0732">Signal</keyword>
<dbReference type="STRING" id="1193011.LEP1GSC058_1530"/>
<evidence type="ECO:0000256" key="1">
    <source>
        <dbReference type="SAM" id="MobiDB-lite"/>
    </source>
</evidence>
<dbReference type="AlphaFoldDB" id="S3V2S6"/>
<feature type="compositionally biased region" description="Low complexity" evidence="1">
    <location>
        <begin position="37"/>
        <end position="49"/>
    </location>
</feature>
<evidence type="ECO:0000313" key="4">
    <source>
        <dbReference type="EMBL" id="EPG74934.1"/>
    </source>
</evidence>
<keyword evidence="2" id="KW-0472">Membrane</keyword>
<feature type="compositionally biased region" description="Basic and acidic residues" evidence="1">
    <location>
        <begin position="65"/>
        <end position="104"/>
    </location>
</feature>
<dbReference type="InterPro" id="IPR030951">
    <property type="entry name" value="Sec_Non_Glob"/>
</dbReference>
<evidence type="ECO:0000256" key="3">
    <source>
        <dbReference type="SAM" id="SignalP"/>
    </source>
</evidence>
<proteinExistence type="predicted"/>